<gene>
    <name evidence="2" type="ORF">RJ640_024978</name>
</gene>
<keyword evidence="3" id="KW-1185">Reference proteome</keyword>
<evidence type="ECO:0000256" key="1">
    <source>
        <dbReference type="SAM" id="SignalP"/>
    </source>
</evidence>
<protein>
    <submittedName>
        <fullName evidence="2">Uncharacterized protein</fullName>
    </submittedName>
</protein>
<dbReference type="EMBL" id="JAVXUO010002648">
    <property type="protein sequence ID" value="KAK2970784.1"/>
    <property type="molecule type" value="Genomic_DNA"/>
</dbReference>
<evidence type="ECO:0000313" key="3">
    <source>
        <dbReference type="Proteomes" id="UP001187471"/>
    </source>
</evidence>
<comment type="caution">
    <text evidence="2">The sequence shown here is derived from an EMBL/GenBank/DDBJ whole genome shotgun (WGS) entry which is preliminary data.</text>
</comment>
<proteinExistence type="predicted"/>
<feature type="signal peptide" evidence="1">
    <location>
        <begin position="1"/>
        <end position="23"/>
    </location>
</feature>
<evidence type="ECO:0000313" key="2">
    <source>
        <dbReference type="EMBL" id="KAK2970784.1"/>
    </source>
</evidence>
<dbReference type="AlphaFoldDB" id="A0AA88U4F7"/>
<reference evidence="2" key="1">
    <citation type="submission" date="2022-12" db="EMBL/GenBank/DDBJ databases">
        <title>Draft genome assemblies for two species of Escallonia (Escalloniales).</title>
        <authorList>
            <person name="Chanderbali A."/>
            <person name="Dervinis C."/>
            <person name="Anghel I."/>
            <person name="Soltis D."/>
            <person name="Soltis P."/>
            <person name="Zapata F."/>
        </authorList>
    </citation>
    <scope>NUCLEOTIDE SEQUENCE</scope>
    <source>
        <strain evidence="2">UCBG92.1500</strain>
        <tissue evidence="2">Leaf</tissue>
    </source>
</reference>
<name>A0AA88U4F7_9ASTE</name>
<feature type="chain" id="PRO_5041705646" evidence="1">
    <location>
        <begin position="24"/>
        <end position="117"/>
    </location>
</feature>
<sequence length="117" mass="12775">MAIFRTAILTLFLLSTMALLAEPRSDTNRVFSPCSDASLQRSDGFSFGIAFSSRTSFFLNNNNSLQLSPCDRRLSLSSSNSRLALFRPKVDEISILTINTTDFSPLKSDGGAMGRGL</sequence>
<dbReference type="Proteomes" id="UP001187471">
    <property type="component" value="Unassembled WGS sequence"/>
</dbReference>
<accession>A0AA88U4F7</accession>
<keyword evidence="1" id="KW-0732">Signal</keyword>
<organism evidence="2 3">
    <name type="scientific">Escallonia rubra</name>
    <dbReference type="NCBI Taxonomy" id="112253"/>
    <lineage>
        <taxon>Eukaryota</taxon>
        <taxon>Viridiplantae</taxon>
        <taxon>Streptophyta</taxon>
        <taxon>Embryophyta</taxon>
        <taxon>Tracheophyta</taxon>
        <taxon>Spermatophyta</taxon>
        <taxon>Magnoliopsida</taxon>
        <taxon>eudicotyledons</taxon>
        <taxon>Gunneridae</taxon>
        <taxon>Pentapetalae</taxon>
        <taxon>asterids</taxon>
        <taxon>campanulids</taxon>
        <taxon>Escalloniales</taxon>
        <taxon>Escalloniaceae</taxon>
        <taxon>Escallonia</taxon>
    </lineage>
</organism>